<sequence>MGLRAKFTRLKCVTTHVEVGTMLNVNSETLCRLVQLAQLFHAKEEVVIPEEPGSPADDWARQALADHAEDQTFLEFESIIQDLEPDQQQEVVALFWVGRGDFDKAEWTEALAEAADNWNTHTAQYLIAHPMLSDCLSEGMEQFDYSRE</sequence>
<name>A0ABN1I2Z2_9GAMM</name>
<dbReference type="Pfam" id="PF12616">
    <property type="entry name" value="DUF3775"/>
    <property type="match status" value="1"/>
</dbReference>
<evidence type="ECO:0000313" key="1">
    <source>
        <dbReference type="EMBL" id="GAA0684663.1"/>
    </source>
</evidence>
<organism evidence="1 2">
    <name type="scientific">Marinobacterium maritimum</name>
    <dbReference type="NCBI Taxonomy" id="500162"/>
    <lineage>
        <taxon>Bacteria</taxon>
        <taxon>Pseudomonadati</taxon>
        <taxon>Pseudomonadota</taxon>
        <taxon>Gammaproteobacteria</taxon>
        <taxon>Oceanospirillales</taxon>
        <taxon>Oceanospirillaceae</taxon>
        <taxon>Marinobacterium</taxon>
    </lineage>
</organism>
<dbReference type="EMBL" id="BAAAET010000001">
    <property type="protein sequence ID" value="GAA0684663.1"/>
    <property type="molecule type" value="Genomic_DNA"/>
</dbReference>
<protein>
    <submittedName>
        <fullName evidence="1">DUF3775 domain-containing protein</fullName>
    </submittedName>
</protein>
<gene>
    <name evidence="1" type="ORF">GCM10009104_07590</name>
</gene>
<dbReference type="Proteomes" id="UP001499915">
    <property type="component" value="Unassembled WGS sequence"/>
</dbReference>
<evidence type="ECO:0000313" key="2">
    <source>
        <dbReference type="Proteomes" id="UP001499915"/>
    </source>
</evidence>
<keyword evidence="2" id="KW-1185">Reference proteome</keyword>
<proteinExistence type="predicted"/>
<accession>A0ABN1I2Z2</accession>
<dbReference type="InterPro" id="IPR022254">
    <property type="entry name" value="DUF3775"/>
</dbReference>
<reference evidence="1 2" key="1">
    <citation type="journal article" date="2019" name="Int. J. Syst. Evol. Microbiol.">
        <title>The Global Catalogue of Microorganisms (GCM) 10K type strain sequencing project: providing services to taxonomists for standard genome sequencing and annotation.</title>
        <authorList>
            <consortium name="The Broad Institute Genomics Platform"/>
            <consortium name="The Broad Institute Genome Sequencing Center for Infectious Disease"/>
            <person name="Wu L."/>
            <person name="Ma J."/>
        </authorList>
    </citation>
    <scope>NUCLEOTIDE SEQUENCE [LARGE SCALE GENOMIC DNA]</scope>
    <source>
        <strain evidence="1 2">JCM 15134</strain>
    </source>
</reference>
<comment type="caution">
    <text evidence="1">The sequence shown here is derived from an EMBL/GenBank/DDBJ whole genome shotgun (WGS) entry which is preliminary data.</text>
</comment>